<reference evidence="1 2" key="1">
    <citation type="journal article" date="2022" name="bioRxiv">
        <title>An ancient truncated duplication of the anti-Mullerian hormone receptor type 2 gene is a potential conserved master sex determinant in the Pangasiidae catfish family.</title>
        <authorList>
            <person name="Wen M."/>
            <person name="Pan Q."/>
            <person name="Jouanno E."/>
            <person name="Montfort J."/>
            <person name="Zahm M."/>
            <person name="Cabau C."/>
            <person name="Klopp C."/>
            <person name="Iampietro C."/>
            <person name="Roques C."/>
            <person name="Bouchez O."/>
            <person name="Castinel A."/>
            <person name="Donnadieu C."/>
            <person name="Parrinello H."/>
            <person name="Poncet C."/>
            <person name="Belmonte E."/>
            <person name="Gautier V."/>
            <person name="Avarre J.-C."/>
            <person name="Dugue R."/>
            <person name="Gustiano R."/>
            <person name="Ha T.T.T."/>
            <person name="Campet M."/>
            <person name="Sriphairoj K."/>
            <person name="Ribolli J."/>
            <person name="de Almeida F.L."/>
            <person name="Desvignes T."/>
            <person name="Postlethwait J.H."/>
            <person name="Bucao C.F."/>
            <person name="Robinson-Rechavi M."/>
            <person name="Bobe J."/>
            <person name="Herpin A."/>
            <person name="Guiguen Y."/>
        </authorList>
    </citation>
    <scope>NUCLEOTIDE SEQUENCE [LARGE SCALE GENOMIC DNA]</scope>
    <source>
        <strain evidence="1">YG-Dec2019</strain>
    </source>
</reference>
<comment type="caution">
    <text evidence="1">The sequence shown here is derived from an EMBL/GenBank/DDBJ whole genome shotgun (WGS) entry which is preliminary data.</text>
</comment>
<dbReference type="EMBL" id="CM040464">
    <property type="protein sequence ID" value="MCI4383061.1"/>
    <property type="molecule type" value="Genomic_DNA"/>
</dbReference>
<evidence type="ECO:0000313" key="2">
    <source>
        <dbReference type="Proteomes" id="UP000829447"/>
    </source>
</evidence>
<gene>
    <name evidence="1" type="ORF">PGIGA_G00021960</name>
</gene>
<evidence type="ECO:0000313" key="1">
    <source>
        <dbReference type="EMBL" id="MCI4383061.1"/>
    </source>
</evidence>
<name>A0ACC5WWK1_PANGG</name>
<proteinExistence type="predicted"/>
<keyword evidence="2" id="KW-1185">Reference proteome</keyword>
<accession>A0ACC5WWK1</accession>
<dbReference type="Proteomes" id="UP000829447">
    <property type="component" value="Linkage Group LG11"/>
</dbReference>
<organism evidence="1 2">
    <name type="scientific">Pangasianodon gigas</name>
    <name type="common">Mekong giant catfish</name>
    <name type="synonym">Pangasius gigas</name>
    <dbReference type="NCBI Taxonomy" id="30993"/>
    <lineage>
        <taxon>Eukaryota</taxon>
        <taxon>Metazoa</taxon>
        <taxon>Chordata</taxon>
        <taxon>Craniata</taxon>
        <taxon>Vertebrata</taxon>
        <taxon>Euteleostomi</taxon>
        <taxon>Actinopterygii</taxon>
        <taxon>Neopterygii</taxon>
        <taxon>Teleostei</taxon>
        <taxon>Ostariophysi</taxon>
        <taxon>Siluriformes</taxon>
        <taxon>Pangasiidae</taxon>
        <taxon>Pangasianodon</taxon>
    </lineage>
</organism>
<sequence>MRLAGEGDLVKSRHECLSNMVTRLYIYSSLPCHDQERKEKKINMCIEIPGNGHHFTHHLNGFLLTALICKTQQPILKLLLFGSLKKERKG</sequence>
<protein>
    <submittedName>
        <fullName evidence="1">Uncharacterized protein</fullName>
    </submittedName>
</protein>